<name>A0A0N4UDI7_DRAME</name>
<protein>
    <submittedName>
        <fullName evidence="1 4">Uncharacterized protein</fullName>
    </submittedName>
</protein>
<dbReference type="OrthoDB" id="5842784at2759"/>
<dbReference type="Proteomes" id="UP000274756">
    <property type="component" value="Unassembled WGS sequence"/>
</dbReference>
<evidence type="ECO:0000313" key="3">
    <source>
        <dbReference type="Proteomes" id="UP000274756"/>
    </source>
</evidence>
<reference evidence="4" key="1">
    <citation type="submission" date="2017-02" db="UniProtKB">
        <authorList>
            <consortium name="WormBaseParasite"/>
        </authorList>
    </citation>
    <scope>IDENTIFICATION</scope>
</reference>
<dbReference type="EMBL" id="UYYG01001178">
    <property type="protein sequence ID" value="VDN59228.1"/>
    <property type="molecule type" value="Genomic_DNA"/>
</dbReference>
<evidence type="ECO:0000313" key="2">
    <source>
        <dbReference type="Proteomes" id="UP000038040"/>
    </source>
</evidence>
<dbReference type="Proteomes" id="UP000038040">
    <property type="component" value="Unplaced"/>
</dbReference>
<accession>A0A0N4UDI7</accession>
<reference evidence="1 3" key="2">
    <citation type="submission" date="2018-11" db="EMBL/GenBank/DDBJ databases">
        <authorList>
            <consortium name="Pathogen Informatics"/>
        </authorList>
    </citation>
    <scope>NUCLEOTIDE SEQUENCE [LARGE SCALE GENOMIC DNA]</scope>
</reference>
<evidence type="ECO:0000313" key="1">
    <source>
        <dbReference type="EMBL" id="VDN59228.1"/>
    </source>
</evidence>
<dbReference type="WBParaSite" id="DME_0000540201-mRNA-1">
    <property type="protein sequence ID" value="DME_0000540201-mRNA-1"/>
    <property type="gene ID" value="DME_0000540201"/>
</dbReference>
<evidence type="ECO:0000313" key="4">
    <source>
        <dbReference type="WBParaSite" id="DME_0000540201-mRNA-1"/>
    </source>
</evidence>
<keyword evidence="3" id="KW-1185">Reference proteome</keyword>
<gene>
    <name evidence="1" type="ORF">DME_LOCUS9201</name>
</gene>
<proteinExistence type="predicted"/>
<sequence>MNFAGECRISEKLVVLRRGNVHEVPICNPIIKYPNGVRIEEELDGKPVQYNKFKCMKPFCRICRCDIARGFKLASKNSSKAECVLKCPITKSLSRRCFKFGTATVCYD</sequence>
<organism evidence="2 4">
    <name type="scientific">Dracunculus medinensis</name>
    <name type="common">Guinea worm</name>
    <dbReference type="NCBI Taxonomy" id="318479"/>
    <lineage>
        <taxon>Eukaryota</taxon>
        <taxon>Metazoa</taxon>
        <taxon>Ecdysozoa</taxon>
        <taxon>Nematoda</taxon>
        <taxon>Chromadorea</taxon>
        <taxon>Rhabditida</taxon>
        <taxon>Spirurina</taxon>
        <taxon>Dracunculoidea</taxon>
        <taxon>Dracunculidae</taxon>
        <taxon>Dracunculus</taxon>
    </lineage>
</organism>
<dbReference type="AlphaFoldDB" id="A0A0N4UDI7"/>